<sequence length="42" mass="4217">MDEYDRTVGNGIDQKGTVCGEESDAAESGVSQAVGCVDGPGI</sequence>
<proteinExistence type="predicted"/>
<dbReference type="RefSeq" id="WP_312746789.1">
    <property type="nucleotide sequence ID" value="NZ_CP116968.1"/>
</dbReference>
<evidence type="ECO:0000313" key="2">
    <source>
        <dbReference type="EMBL" id="WNM62804.1"/>
    </source>
</evidence>
<accession>A0AA96K3R7</accession>
<gene>
    <name evidence="2" type="ORF">PQG83_03380</name>
</gene>
<dbReference type="EMBL" id="CP116968">
    <property type="protein sequence ID" value="WNM62804.1"/>
    <property type="molecule type" value="Genomic_DNA"/>
</dbReference>
<dbReference type="KEGG" id="nneo:PQG83_03380"/>
<keyword evidence="3" id="KW-1185">Reference proteome</keyword>
<dbReference type="Proteomes" id="UP001302494">
    <property type="component" value="Chromosome"/>
</dbReference>
<evidence type="ECO:0000256" key="1">
    <source>
        <dbReference type="SAM" id="MobiDB-lite"/>
    </source>
</evidence>
<evidence type="ECO:0000313" key="3">
    <source>
        <dbReference type="Proteomes" id="UP001302494"/>
    </source>
</evidence>
<protein>
    <submittedName>
        <fullName evidence="2">Uncharacterized protein</fullName>
    </submittedName>
</protein>
<name>A0AA96K3R7_9BACT</name>
<organism evidence="2 3">
    <name type="scientific">Candidatus Nitrospira neomarina</name>
    <dbReference type="NCBI Taxonomy" id="3020899"/>
    <lineage>
        <taxon>Bacteria</taxon>
        <taxon>Pseudomonadati</taxon>
        <taxon>Nitrospirota</taxon>
        <taxon>Nitrospiria</taxon>
        <taxon>Nitrospirales</taxon>
        <taxon>Nitrospiraceae</taxon>
        <taxon>Nitrospira</taxon>
    </lineage>
</organism>
<reference evidence="2 3" key="1">
    <citation type="submission" date="2023-01" db="EMBL/GenBank/DDBJ databases">
        <title>Cultivation and genomic characterization of new, ubiquitous marine nitrite-oxidizing bacteria from the Nitrospirales.</title>
        <authorList>
            <person name="Mueller A.J."/>
            <person name="Daebeler A."/>
            <person name="Herbold C.W."/>
            <person name="Kirkegaard R.H."/>
            <person name="Daims H."/>
        </authorList>
    </citation>
    <scope>NUCLEOTIDE SEQUENCE [LARGE SCALE GENOMIC DNA]</scope>
    <source>
        <strain evidence="2 3">DK</strain>
    </source>
</reference>
<dbReference type="AlphaFoldDB" id="A0AA96K3R7"/>
<feature type="region of interest" description="Disordered" evidence="1">
    <location>
        <begin position="1"/>
        <end position="24"/>
    </location>
</feature>